<comment type="caution">
    <text evidence="2">The sequence shown here is derived from an EMBL/GenBank/DDBJ whole genome shotgun (WGS) entry which is preliminary data.</text>
</comment>
<dbReference type="RefSeq" id="XP_060360726.1">
    <property type="nucleotide sequence ID" value="XM_060514675.1"/>
</dbReference>
<reference evidence="2" key="1">
    <citation type="submission" date="2021-12" db="EMBL/GenBank/DDBJ databases">
        <title>Comparative genomics, transcriptomics and evolutionary studies reveal genomic signatures of adaptation to plant cell wall in hemibiotrophic fungi.</title>
        <authorList>
            <consortium name="DOE Joint Genome Institute"/>
            <person name="Baroncelli R."/>
            <person name="Diaz J.F."/>
            <person name="Benocci T."/>
            <person name="Peng M."/>
            <person name="Battaglia E."/>
            <person name="Haridas S."/>
            <person name="Andreopoulos W."/>
            <person name="Labutti K."/>
            <person name="Pangilinan J."/>
            <person name="Floch G.L."/>
            <person name="Makela M.R."/>
            <person name="Henrissat B."/>
            <person name="Grigoriev I.V."/>
            <person name="Crouch J.A."/>
            <person name="De Vries R.P."/>
            <person name="Sukno S.A."/>
            <person name="Thon M.R."/>
        </authorList>
    </citation>
    <scope>NUCLEOTIDE SEQUENCE</scope>
    <source>
        <strain evidence="2">CBS 112980</strain>
    </source>
</reference>
<keyword evidence="3" id="KW-1185">Reference proteome</keyword>
<dbReference type="Proteomes" id="UP001244207">
    <property type="component" value="Unassembled WGS sequence"/>
</dbReference>
<evidence type="ECO:0000256" key="1">
    <source>
        <dbReference type="SAM" id="MobiDB-lite"/>
    </source>
</evidence>
<name>A0AAD8UFS7_GLOAC</name>
<feature type="region of interest" description="Disordered" evidence="1">
    <location>
        <begin position="1"/>
        <end position="52"/>
    </location>
</feature>
<dbReference type="EMBL" id="JAHMHS010000111">
    <property type="protein sequence ID" value="KAK1716796.1"/>
    <property type="molecule type" value="Genomic_DNA"/>
</dbReference>
<proteinExistence type="predicted"/>
<protein>
    <submittedName>
        <fullName evidence="2">Uncharacterized protein</fullName>
    </submittedName>
</protein>
<evidence type="ECO:0000313" key="2">
    <source>
        <dbReference type="EMBL" id="KAK1716796.1"/>
    </source>
</evidence>
<accession>A0AAD8UFS7</accession>
<organism evidence="2 3">
    <name type="scientific">Glomerella acutata</name>
    <name type="common">Colletotrichum acutatum</name>
    <dbReference type="NCBI Taxonomy" id="27357"/>
    <lineage>
        <taxon>Eukaryota</taxon>
        <taxon>Fungi</taxon>
        <taxon>Dikarya</taxon>
        <taxon>Ascomycota</taxon>
        <taxon>Pezizomycotina</taxon>
        <taxon>Sordariomycetes</taxon>
        <taxon>Hypocreomycetidae</taxon>
        <taxon>Glomerellales</taxon>
        <taxon>Glomerellaceae</taxon>
        <taxon>Colletotrichum</taxon>
        <taxon>Colletotrichum acutatum species complex</taxon>
    </lineage>
</organism>
<feature type="compositionally biased region" description="Polar residues" evidence="1">
    <location>
        <begin position="22"/>
        <end position="31"/>
    </location>
</feature>
<dbReference type="AlphaFoldDB" id="A0AAD8UFS7"/>
<evidence type="ECO:0000313" key="3">
    <source>
        <dbReference type="Proteomes" id="UP001244207"/>
    </source>
</evidence>
<gene>
    <name evidence="2" type="ORF">BDZ83DRAFT_755875</name>
</gene>
<feature type="compositionally biased region" description="Low complexity" evidence="1">
    <location>
        <begin position="7"/>
        <end position="16"/>
    </location>
</feature>
<sequence>MGKHTSKQSSSKSKSSGARAANGQNSSSSTVPVDRSLGRSQTTTIMGAHDSPMGVRGLGDVRFVPAAAAAAAAAAATLKYGMILQGDPSLTMGLF</sequence>
<dbReference type="GeneID" id="85398573"/>